<dbReference type="CDD" id="cd04301">
    <property type="entry name" value="NAT_SF"/>
    <property type="match status" value="1"/>
</dbReference>
<dbReference type="EMBL" id="JAEHFY010000003">
    <property type="protein sequence ID" value="MBK0381922.1"/>
    <property type="molecule type" value="Genomic_DNA"/>
</dbReference>
<evidence type="ECO:0000313" key="3">
    <source>
        <dbReference type="Proteomes" id="UP000660024"/>
    </source>
</evidence>
<dbReference type="Pfam" id="PF00583">
    <property type="entry name" value="Acetyltransf_1"/>
    <property type="match status" value="1"/>
</dbReference>
<dbReference type="RefSeq" id="WP_200584704.1">
    <property type="nucleotide sequence ID" value="NZ_JAEHFY010000003.1"/>
</dbReference>
<dbReference type="SUPFAM" id="SSF55729">
    <property type="entry name" value="Acyl-CoA N-acyltransferases (Nat)"/>
    <property type="match status" value="1"/>
</dbReference>
<dbReference type="InterPro" id="IPR016181">
    <property type="entry name" value="Acyl_CoA_acyltransferase"/>
</dbReference>
<evidence type="ECO:0000313" key="2">
    <source>
        <dbReference type="EMBL" id="MBK0381922.1"/>
    </source>
</evidence>
<reference evidence="2 3" key="1">
    <citation type="submission" date="2020-12" db="EMBL/GenBank/DDBJ databases">
        <title>Bacterial novel species Pedobacter sp. SD-b isolated from soil.</title>
        <authorList>
            <person name="Jung H.-Y."/>
        </authorList>
    </citation>
    <scope>NUCLEOTIDE SEQUENCE [LARGE SCALE GENOMIC DNA]</scope>
    <source>
        <strain evidence="2 3">SD-b</strain>
    </source>
</reference>
<dbReference type="Gene3D" id="3.40.630.30">
    <property type="match status" value="1"/>
</dbReference>
<organism evidence="2 3">
    <name type="scientific">Pedobacter segetis</name>
    <dbReference type="NCBI Taxonomy" id="2793069"/>
    <lineage>
        <taxon>Bacteria</taxon>
        <taxon>Pseudomonadati</taxon>
        <taxon>Bacteroidota</taxon>
        <taxon>Sphingobacteriia</taxon>
        <taxon>Sphingobacteriales</taxon>
        <taxon>Sphingobacteriaceae</taxon>
        <taxon>Pedobacter</taxon>
    </lineage>
</organism>
<accession>A0ABS1BGD1</accession>
<evidence type="ECO:0000259" key="1">
    <source>
        <dbReference type="PROSITE" id="PS51186"/>
    </source>
</evidence>
<gene>
    <name evidence="2" type="ORF">I5M32_03035</name>
</gene>
<dbReference type="InterPro" id="IPR000182">
    <property type="entry name" value="GNAT_dom"/>
</dbReference>
<dbReference type="Proteomes" id="UP000660024">
    <property type="component" value="Unassembled WGS sequence"/>
</dbReference>
<feature type="domain" description="N-acetyltransferase" evidence="1">
    <location>
        <begin position="2"/>
        <end position="170"/>
    </location>
</feature>
<keyword evidence="3" id="KW-1185">Reference proteome</keyword>
<sequence>MLTIKPVNIHQVNLLQKISKETFLLAFADDNTQENLAIYFEKTFSIAALTHQIHQSNSKFYFVYHDDLLAAYFKINIGESQTEIGAQDGIELERLYVYPTFQNKKIGNFIINEVKIKAVLDDKKYIWLGVWEHNINAIRFYQNQGFKKFDSHIYPIGKDLQTDWMMRLEL</sequence>
<comment type="caution">
    <text evidence="2">The sequence shown here is derived from an EMBL/GenBank/DDBJ whole genome shotgun (WGS) entry which is preliminary data.</text>
</comment>
<proteinExistence type="predicted"/>
<dbReference type="PROSITE" id="PS51186">
    <property type="entry name" value="GNAT"/>
    <property type="match status" value="1"/>
</dbReference>
<protein>
    <submittedName>
        <fullName evidence="2">GNAT family N-acetyltransferase</fullName>
    </submittedName>
</protein>
<name>A0ABS1BGD1_9SPHI</name>